<accession>A2FYT1</accession>
<reference evidence="8" key="1">
    <citation type="submission" date="2006-10" db="EMBL/GenBank/DDBJ databases">
        <authorList>
            <person name="Amadeo P."/>
            <person name="Zhao Q."/>
            <person name="Wortman J."/>
            <person name="Fraser-Liggett C."/>
            <person name="Carlton J."/>
        </authorList>
    </citation>
    <scope>NUCLEOTIDE SEQUENCE</scope>
    <source>
        <strain evidence="8">G3</strain>
    </source>
</reference>
<dbReference type="PROSITE" id="PS50059">
    <property type="entry name" value="FKBP_PPIASE"/>
    <property type="match status" value="1"/>
</dbReference>
<keyword evidence="6" id="KW-0472">Membrane</keyword>
<keyword evidence="4 5" id="KW-0413">Isomerase</keyword>
<dbReference type="VEuPathDB" id="TrichDB:TVAGG3_0194750"/>
<reference evidence="8" key="2">
    <citation type="journal article" date="2007" name="Science">
        <title>Draft genome sequence of the sexually transmitted pathogen Trichomonas vaginalis.</title>
        <authorList>
            <person name="Carlton J.M."/>
            <person name="Hirt R.P."/>
            <person name="Silva J.C."/>
            <person name="Delcher A.L."/>
            <person name="Schatz M."/>
            <person name="Zhao Q."/>
            <person name="Wortman J.R."/>
            <person name="Bidwell S.L."/>
            <person name="Alsmark U.C.M."/>
            <person name="Besteiro S."/>
            <person name="Sicheritz-Ponten T."/>
            <person name="Noel C.J."/>
            <person name="Dacks J.B."/>
            <person name="Foster P.G."/>
            <person name="Simillion C."/>
            <person name="Van de Peer Y."/>
            <person name="Miranda-Saavedra D."/>
            <person name="Barton G.J."/>
            <person name="Westrop G.D."/>
            <person name="Mueller S."/>
            <person name="Dessi D."/>
            <person name="Fiori P.L."/>
            <person name="Ren Q."/>
            <person name="Paulsen I."/>
            <person name="Zhang H."/>
            <person name="Bastida-Corcuera F.D."/>
            <person name="Simoes-Barbosa A."/>
            <person name="Brown M.T."/>
            <person name="Hayes R.D."/>
            <person name="Mukherjee M."/>
            <person name="Okumura C.Y."/>
            <person name="Schneider R."/>
            <person name="Smith A.J."/>
            <person name="Vanacova S."/>
            <person name="Villalvazo M."/>
            <person name="Haas B.J."/>
            <person name="Pertea M."/>
            <person name="Feldblyum T.V."/>
            <person name="Utterback T.R."/>
            <person name="Shu C.L."/>
            <person name="Osoegawa K."/>
            <person name="de Jong P.J."/>
            <person name="Hrdy I."/>
            <person name="Horvathova L."/>
            <person name="Zubacova Z."/>
            <person name="Dolezal P."/>
            <person name="Malik S.B."/>
            <person name="Logsdon J.M. Jr."/>
            <person name="Henze K."/>
            <person name="Gupta A."/>
            <person name="Wang C.C."/>
            <person name="Dunne R.L."/>
            <person name="Upcroft J.A."/>
            <person name="Upcroft P."/>
            <person name="White O."/>
            <person name="Salzberg S.L."/>
            <person name="Tang P."/>
            <person name="Chiu C.-H."/>
            <person name="Lee Y.-S."/>
            <person name="Embley T.M."/>
            <person name="Coombs G.H."/>
            <person name="Mottram J.C."/>
            <person name="Tachezy J."/>
            <person name="Fraser-Liggett C.M."/>
            <person name="Johnson P.J."/>
        </authorList>
    </citation>
    <scope>NUCLEOTIDE SEQUENCE [LARGE SCALE GENOMIC DNA]</scope>
    <source>
        <strain evidence="8">G3</strain>
    </source>
</reference>
<dbReference type="InterPro" id="IPR046357">
    <property type="entry name" value="PPIase_dom_sf"/>
</dbReference>
<dbReference type="InterPro" id="IPR001179">
    <property type="entry name" value="PPIase_FKBP_dom"/>
</dbReference>
<protein>
    <recommendedName>
        <fullName evidence="2 5">peptidylprolyl isomerase</fullName>
        <ecNumber evidence="2 5">5.2.1.8</ecNumber>
    </recommendedName>
</protein>
<evidence type="ECO:0000256" key="4">
    <source>
        <dbReference type="ARBA" id="ARBA00023235"/>
    </source>
</evidence>
<dbReference type="Gene3D" id="3.10.50.40">
    <property type="match status" value="1"/>
</dbReference>
<proteinExistence type="predicted"/>
<evidence type="ECO:0000259" key="7">
    <source>
        <dbReference type="PROSITE" id="PS50059"/>
    </source>
</evidence>
<keyword evidence="9" id="KW-1185">Reference proteome</keyword>
<dbReference type="SMR" id="A2FYT1"/>
<dbReference type="EC" id="5.2.1.8" evidence="2 5"/>
<evidence type="ECO:0000313" key="9">
    <source>
        <dbReference type="Proteomes" id="UP000001542"/>
    </source>
</evidence>
<dbReference type="SUPFAM" id="SSF54534">
    <property type="entry name" value="FKBP-like"/>
    <property type="match status" value="1"/>
</dbReference>
<keyword evidence="3 5" id="KW-0697">Rotamase</keyword>
<dbReference type="OrthoDB" id="1902587at2759"/>
<evidence type="ECO:0000313" key="8">
    <source>
        <dbReference type="EMBL" id="EAX89933.1"/>
    </source>
</evidence>
<dbReference type="EMBL" id="DS114152">
    <property type="protein sequence ID" value="EAX89933.1"/>
    <property type="molecule type" value="Genomic_DNA"/>
</dbReference>
<evidence type="ECO:0000256" key="6">
    <source>
        <dbReference type="SAM" id="Phobius"/>
    </source>
</evidence>
<keyword evidence="6" id="KW-1133">Transmembrane helix</keyword>
<evidence type="ECO:0000256" key="1">
    <source>
        <dbReference type="ARBA" id="ARBA00000971"/>
    </source>
</evidence>
<dbReference type="Pfam" id="PF00254">
    <property type="entry name" value="FKBP_C"/>
    <property type="match status" value="1"/>
</dbReference>
<dbReference type="InParanoid" id="A2FYT1"/>
<keyword evidence="6" id="KW-0812">Transmembrane</keyword>
<sequence length="173" mass="18968">MNAKKSNFRHSKKVKKTTFCSQYGKYFLIGLGVLVVGAMVGLALWPNPNIPKPQPYVKPGKIHVTEDKGVTKDIITAGAGEIGQDGDFAVVDYNISLPNGTLLYTDNKFKFELGAENVFKGFNIAVKSMKVNETSKFVITPKYGISIKKVPPTNIVLQARLHNLTKKESAPAK</sequence>
<dbReference type="RefSeq" id="XP_001302863.1">
    <property type="nucleotide sequence ID" value="XM_001302862.1"/>
</dbReference>
<dbReference type="PANTHER" id="PTHR10516">
    <property type="entry name" value="PEPTIDYL-PROLYL CIS-TRANS ISOMERASE"/>
    <property type="match status" value="1"/>
</dbReference>
<feature type="transmembrane region" description="Helical" evidence="6">
    <location>
        <begin position="26"/>
        <end position="45"/>
    </location>
</feature>
<comment type="catalytic activity">
    <reaction evidence="1 5">
        <text>[protein]-peptidylproline (omega=180) = [protein]-peptidylproline (omega=0)</text>
        <dbReference type="Rhea" id="RHEA:16237"/>
        <dbReference type="Rhea" id="RHEA-COMP:10747"/>
        <dbReference type="Rhea" id="RHEA-COMP:10748"/>
        <dbReference type="ChEBI" id="CHEBI:83833"/>
        <dbReference type="ChEBI" id="CHEBI:83834"/>
        <dbReference type="EC" id="5.2.1.8"/>
    </reaction>
</comment>
<dbReference type="VEuPathDB" id="TrichDB:TVAG_435000"/>
<dbReference type="PANTHER" id="PTHR10516:SF443">
    <property type="entry name" value="FK506-BINDING PROTEIN 59-RELATED"/>
    <property type="match status" value="1"/>
</dbReference>
<dbReference type="KEGG" id="tva:4747610"/>
<evidence type="ECO:0000256" key="3">
    <source>
        <dbReference type="ARBA" id="ARBA00023110"/>
    </source>
</evidence>
<gene>
    <name evidence="8" type="ORF">TVAG_435000</name>
</gene>
<dbReference type="InterPro" id="IPR050689">
    <property type="entry name" value="FKBP-type_PPIase"/>
</dbReference>
<dbReference type="AlphaFoldDB" id="A2FYT1"/>
<name>A2FYT1_TRIV3</name>
<dbReference type="Proteomes" id="UP000001542">
    <property type="component" value="Unassembled WGS sequence"/>
</dbReference>
<evidence type="ECO:0000256" key="2">
    <source>
        <dbReference type="ARBA" id="ARBA00013194"/>
    </source>
</evidence>
<evidence type="ECO:0000256" key="5">
    <source>
        <dbReference type="PROSITE-ProRule" id="PRU00277"/>
    </source>
</evidence>
<organism evidence="8 9">
    <name type="scientific">Trichomonas vaginalis (strain ATCC PRA-98 / G3)</name>
    <dbReference type="NCBI Taxonomy" id="412133"/>
    <lineage>
        <taxon>Eukaryota</taxon>
        <taxon>Metamonada</taxon>
        <taxon>Parabasalia</taxon>
        <taxon>Trichomonadida</taxon>
        <taxon>Trichomonadidae</taxon>
        <taxon>Trichomonas</taxon>
    </lineage>
</organism>
<dbReference type="GO" id="GO:0003755">
    <property type="term" value="F:peptidyl-prolyl cis-trans isomerase activity"/>
    <property type="evidence" value="ECO:0007669"/>
    <property type="project" value="UniProtKB-KW"/>
</dbReference>
<feature type="domain" description="PPIase FKBP-type" evidence="7">
    <location>
        <begin position="86"/>
        <end position="167"/>
    </location>
</feature>